<feature type="domain" description="NB-ARC" evidence="1">
    <location>
        <begin position="20"/>
        <end position="157"/>
    </location>
</feature>
<dbReference type="Proteomes" id="UP001164776">
    <property type="component" value="Unassembled WGS sequence"/>
</dbReference>
<name>A0A9W7XEH1_9POAL</name>
<sequence length="159" mass="17909">MSVLYKRADSLVGISDARDELIRRLTEGDGDVHSRQLKIVSLVGPAGVGKTTLAKVLYDNFRPSFHCTAFVPFSPTPSMKKVLLSICKVLGITEYQDDMHKASWGQTKIINDLQNFLQNKRYLIILDDIWETKSWTTIKQALVNNNHGSIIVTTTRMQA</sequence>
<dbReference type="OrthoDB" id="686380at2759"/>
<reference evidence="2 3" key="1">
    <citation type="submission" date="2022-10" db="EMBL/GenBank/DDBJ databases">
        <title>WGS assembly of Paspalum vaginatum 540-79.</title>
        <authorList>
            <person name="Sun G."/>
            <person name="Wase N."/>
            <person name="Shu S."/>
            <person name="Jenkins J."/>
            <person name="Zhou B."/>
            <person name="Torres-Rodriguez J."/>
            <person name="Chen C."/>
            <person name="Sandor L."/>
            <person name="Plott C."/>
            <person name="Yoshinga Y."/>
            <person name="Daum C."/>
            <person name="Qi P."/>
            <person name="Barry K."/>
            <person name="Lipzen A."/>
            <person name="Berry L."/>
            <person name="Pedersen C."/>
            <person name="Gottilla T."/>
            <person name="Foltz A."/>
            <person name="Yu H."/>
            <person name="O'Malley R."/>
            <person name="Zhang C."/>
            <person name="Devos K."/>
            <person name="Sigmon B."/>
            <person name="Yu B."/>
            <person name="Obata T."/>
            <person name="Schmutz J."/>
            <person name="Schnable J."/>
        </authorList>
    </citation>
    <scope>NUCLEOTIDE SEQUENCE [LARGE SCALE GENOMIC DNA]</scope>
    <source>
        <strain evidence="3">cv. 540-79</strain>
    </source>
</reference>
<evidence type="ECO:0000313" key="3">
    <source>
        <dbReference type="Proteomes" id="UP001164776"/>
    </source>
</evidence>
<dbReference type="EMBL" id="MU629440">
    <property type="protein sequence ID" value="KAJ1257162.1"/>
    <property type="molecule type" value="Genomic_DNA"/>
</dbReference>
<organism evidence="2 3">
    <name type="scientific">Paspalum vaginatum</name>
    <name type="common">seashore paspalum</name>
    <dbReference type="NCBI Taxonomy" id="158149"/>
    <lineage>
        <taxon>Eukaryota</taxon>
        <taxon>Viridiplantae</taxon>
        <taxon>Streptophyta</taxon>
        <taxon>Embryophyta</taxon>
        <taxon>Tracheophyta</taxon>
        <taxon>Spermatophyta</taxon>
        <taxon>Magnoliopsida</taxon>
        <taxon>Liliopsida</taxon>
        <taxon>Poales</taxon>
        <taxon>Poaceae</taxon>
        <taxon>PACMAD clade</taxon>
        <taxon>Panicoideae</taxon>
        <taxon>Andropogonodae</taxon>
        <taxon>Paspaleae</taxon>
        <taxon>Paspalinae</taxon>
        <taxon>Paspalum</taxon>
    </lineage>
</organism>
<keyword evidence="3" id="KW-1185">Reference proteome</keyword>
<accession>A0A9W7XEH1</accession>
<dbReference type="PANTHER" id="PTHR19338">
    <property type="entry name" value="TRANSLOCASE OF INNER MITOCHONDRIAL MEMBRANE 13 HOMOLOG"/>
    <property type="match status" value="1"/>
</dbReference>
<proteinExistence type="predicted"/>
<dbReference type="PANTHER" id="PTHR19338:SF53">
    <property type="entry name" value="RX N-TERMINAL DOMAIN-CONTAINING PROTEIN"/>
    <property type="match status" value="1"/>
</dbReference>
<evidence type="ECO:0000313" key="2">
    <source>
        <dbReference type="EMBL" id="KAJ1257162.1"/>
    </source>
</evidence>
<dbReference type="GO" id="GO:0043531">
    <property type="term" value="F:ADP binding"/>
    <property type="evidence" value="ECO:0007669"/>
    <property type="project" value="InterPro"/>
</dbReference>
<dbReference type="Pfam" id="PF00931">
    <property type="entry name" value="NB-ARC"/>
    <property type="match status" value="1"/>
</dbReference>
<evidence type="ECO:0000259" key="1">
    <source>
        <dbReference type="Pfam" id="PF00931"/>
    </source>
</evidence>
<dbReference type="InterPro" id="IPR002182">
    <property type="entry name" value="NB-ARC"/>
</dbReference>
<dbReference type="SUPFAM" id="SSF52540">
    <property type="entry name" value="P-loop containing nucleoside triphosphate hydrolases"/>
    <property type="match status" value="1"/>
</dbReference>
<dbReference type="AlphaFoldDB" id="A0A9W7XEH1"/>
<dbReference type="InterPro" id="IPR027417">
    <property type="entry name" value="P-loop_NTPase"/>
</dbReference>
<protein>
    <recommendedName>
        <fullName evidence="1">NB-ARC domain-containing protein</fullName>
    </recommendedName>
</protein>
<comment type="caution">
    <text evidence="2">The sequence shown here is derived from an EMBL/GenBank/DDBJ whole genome shotgun (WGS) entry which is preliminary data.</text>
</comment>
<gene>
    <name evidence="2" type="ORF">BS78_K195500</name>
</gene>
<dbReference type="PRINTS" id="PR00364">
    <property type="entry name" value="DISEASERSIST"/>
</dbReference>
<dbReference type="Gene3D" id="3.40.50.300">
    <property type="entry name" value="P-loop containing nucleotide triphosphate hydrolases"/>
    <property type="match status" value="1"/>
</dbReference>